<evidence type="ECO:0000256" key="1">
    <source>
        <dbReference type="SAM" id="Phobius"/>
    </source>
</evidence>
<feature type="transmembrane region" description="Helical" evidence="1">
    <location>
        <begin position="14"/>
        <end position="33"/>
    </location>
</feature>
<reference evidence="2" key="1">
    <citation type="journal article" date="2020" name="Nature">
        <title>Giant virus diversity and host interactions through global metagenomics.</title>
        <authorList>
            <person name="Schulz F."/>
            <person name="Roux S."/>
            <person name="Paez-Espino D."/>
            <person name="Jungbluth S."/>
            <person name="Walsh D.A."/>
            <person name="Denef V.J."/>
            <person name="McMahon K.D."/>
            <person name="Konstantinidis K.T."/>
            <person name="Eloe-Fadrosh E.A."/>
            <person name="Kyrpides N.C."/>
            <person name="Woyke T."/>
        </authorList>
    </citation>
    <scope>NUCLEOTIDE SEQUENCE</scope>
    <source>
        <strain evidence="2">GVMAG-S-ERX556106-38</strain>
    </source>
</reference>
<evidence type="ECO:0000313" key="2">
    <source>
        <dbReference type="EMBL" id="QHT38686.1"/>
    </source>
</evidence>
<keyword evidence="1" id="KW-1133">Transmembrane helix</keyword>
<evidence type="ECO:0008006" key="3">
    <source>
        <dbReference type="Google" id="ProtNLM"/>
    </source>
</evidence>
<sequence>MLFLSTLGPFQKNVVIVACVVLIVVLAIIAYYLSQGKSDQAWPPSVSNCPDYWEDQKGDASQCYNVQRLGKCGIGPYDLRNWNKPRNACEAKGIMEKCKLTWDGITSVDACSTTYENRAKRNGTW</sequence>
<keyword evidence="1" id="KW-0812">Transmembrane</keyword>
<proteinExistence type="predicted"/>
<accession>A0A6C0F9Z8</accession>
<dbReference type="AlphaFoldDB" id="A0A6C0F9Z8"/>
<keyword evidence="1" id="KW-0472">Membrane</keyword>
<organism evidence="2">
    <name type="scientific">viral metagenome</name>
    <dbReference type="NCBI Taxonomy" id="1070528"/>
    <lineage>
        <taxon>unclassified sequences</taxon>
        <taxon>metagenomes</taxon>
        <taxon>organismal metagenomes</taxon>
    </lineage>
</organism>
<dbReference type="EMBL" id="MN738833">
    <property type="protein sequence ID" value="QHT38686.1"/>
    <property type="molecule type" value="Genomic_DNA"/>
</dbReference>
<protein>
    <recommendedName>
        <fullName evidence="3">CPW-WPC domain-containing protein</fullName>
    </recommendedName>
</protein>
<name>A0A6C0F9Z8_9ZZZZ</name>